<keyword evidence="5" id="KW-0133">Cell shape</keyword>
<dbReference type="EMBL" id="AZCN01000002">
    <property type="protein sequence ID" value="KRK19241.1"/>
    <property type="molecule type" value="Genomic_DNA"/>
</dbReference>
<evidence type="ECO:0000256" key="6">
    <source>
        <dbReference type="ARBA" id="ARBA00022989"/>
    </source>
</evidence>
<dbReference type="GeneID" id="65916843"/>
<comment type="subcellular location">
    <subcellularLocation>
        <location evidence="1">Cell membrane</location>
        <topology evidence="1">Multi-pass membrane protein</topology>
    </subcellularLocation>
</comment>
<keyword evidence="4 8" id="KW-0812">Transmembrane</keyword>
<sequence>MRLREKIWISVFLTCLLLLDGSFSYIFGSTLHRFPDTMIIRLVVLGLILVYFFAPDFPHLIWVALVLGLFYDSFYTGVLGVYMFLFPMVIFLTRWIAQFFTPAPLVIGAIYLIDLTVLESFVYGMNTFMGQTTMSLNDFIPNILGPTLALNLVLFIFLYFPLRQLIVRLDSTY</sequence>
<evidence type="ECO:0000313" key="9">
    <source>
        <dbReference type="EMBL" id="KRK19241.1"/>
    </source>
</evidence>
<dbReference type="RefSeq" id="WP_003679607.1">
    <property type="nucleotide sequence ID" value="NZ_AZCN01000002.1"/>
</dbReference>
<feature type="transmembrane region" description="Helical" evidence="8">
    <location>
        <begin position="105"/>
        <end position="123"/>
    </location>
</feature>
<proteinExistence type="inferred from homology"/>
<evidence type="ECO:0000256" key="3">
    <source>
        <dbReference type="ARBA" id="ARBA00022475"/>
    </source>
</evidence>
<dbReference type="NCBIfam" id="TIGR03426">
    <property type="entry name" value="shape_MreD"/>
    <property type="match status" value="1"/>
</dbReference>
<evidence type="ECO:0000256" key="2">
    <source>
        <dbReference type="ARBA" id="ARBA00007776"/>
    </source>
</evidence>
<protein>
    <submittedName>
        <fullName evidence="9">Rod shape-determining protein MreD</fullName>
    </submittedName>
</protein>
<dbReference type="eggNOG" id="COG2891">
    <property type="taxonomic scope" value="Bacteria"/>
</dbReference>
<dbReference type="GO" id="GO:0005886">
    <property type="term" value="C:plasma membrane"/>
    <property type="evidence" value="ECO:0007669"/>
    <property type="project" value="UniProtKB-SubCell"/>
</dbReference>
<name>A0A0R1FC45_9LACO</name>
<evidence type="ECO:0000256" key="7">
    <source>
        <dbReference type="ARBA" id="ARBA00023136"/>
    </source>
</evidence>
<comment type="caution">
    <text evidence="9">The sequence shown here is derived from an EMBL/GenBank/DDBJ whole genome shotgun (WGS) entry which is preliminary data.</text>
</comment>
<dbReference type="InterPro" id="IPR007227">
    <property type="entry name" value="Cell_shape_determining_MreD"/>
</dbReference>
<keyword evidence="6 8" id="KW-1133">Transmembrane helix</keyword>
<feature type="transmembrane region" description="Helical" evidence="8">
    <location>
        <begin position="6"/>
        <end position="26"/>
    </location>
</feature>
<feature type="transmembrane region" description="Helical" evidence="8">
    <location>
        <begin position="60"/>
        <end position="93"/>
    </location>
</feature>
<evidence type="ECO:0000256" key="1">
    <source>
        <dbReference type="ARBA" id="ARBA00004651"/>
    </source>
</evidence>
<dbReference type="GO" id="GO:0008360">
    <property type="term" value="P:regulation of cell shape"/>
    <property type="evidence" value="ECO:0007669"/>
    <property type="project" value="UniProtKB-KW"/>
</dbReference>
<feature type="transmembrane region" description="Helical" evidence="8">
    <location>
        <begin position="38"/>
        <end position="54"/>
    </location>
</feature>
<keyword evidence="7 8" id="KW-0472">Membrane</keyword>
<dbReference type="AlphaFoldDB" id="A0A0R1FC45"/>
<comment type="similarity">
    <text evidence="2">Belongs to the MreD family.</text>
</comment>
<evidence type="ECO:0000256" key="8">
    <source>
        <dbReference type="SAM" id="Phobius"/>
    </source>
</evidence>
<evidence type="ECO:0000256" key="5">
    <source>
        <dbReference type="ARBA" id="ARBA00022960"/>
    </source>
</evidence>
<dbReference type="Proteomes" id="UP000051181">
    <property type="component" value="Unassembled WGS sequence"/>
</dbReference>
<feature type="transmembrane region" description="Helical" evidence="8">
    <location>
        <begin position="143"/>
        <end position="162"/>
    </location>
</feature>
<evidence type="ECO:0000313" key="10">
    <source>
        <dbReference type="Proteomes" id="UP000051181"/>
    </source>
</evidence>
<evidence type="ECO:0000256" key="4">
    <source>
        <dbReference type="ARBA" id="ARBA00022692"/>
    </source>
</evidence>
<dbReference type="PATRIC" id="fig|913848.6.peg.833"/>
<reference evidence="9 10" key="1">
    <citation type="journal article" date="2015" name="Genome Announc.">
        <title>Expanding the biotechnology potential of lactobacilli through comparative genomics of 213 strains and associated genera.</title>
        <authorList>
            <person name="Sun Z."/>
            <person name="Harris H.M."/>
            <person name="McCann A."/>
            <person name="Guo C."/>
            <person name="Argimon S."/>
            <person name="Zhang W."/>
            <person name="Yang X."/>
            <person name="Jeffery I.B."/>
            <person name="Cooney J.C."/>
            <person name="Kagawa T.F."/>
            <person name="Liu W."/>
            <person name="Song Y."/>
            <person name="Salvetti E."/>
            <person name="Wrobel A."/>
            <person name="Rasinkangas P."/>
            <person name="Parkhill J."/>
            <person name="Rea M.C."/>
            <person name="O'Sullivan O."/>
            <person name="Ritari J."/>
            <person name="Douillard F.P."/>
            <person name="Paul Ross R."/>
            <person name="Yang R."/>
            <person name="Briner A.E."/>
            <person name="Felis G.E."/>
            <person name="de Vos W.M."/>
            <person name="Barrangou R."/>
            <person name="Klaenhammer T.R."/>
            <person name="Caufield P.W."/>
            <person name="Cui Y."/>
            <person name="Zhang H."/>
            <person name="O'Toole P.W."/>
        </authorList>
    </citation>
    <scope>NUCLEOTIDE SEQUENCE [LARGE SCALE GENOMIC DNA]</scope>
    <source>
        <strain evidence="9 10">DSM 20001</strain>
    </source>
</reference>
<dbReference type="Pfam" id="PF04093">
    <property type="entry name" value="MreD"/>
    <property type="match status" value="1"/>
</dbReference>
<keyword evidence="3" id="KW-1003">Cell membrane</keyword>
<gene>
    <name evidence="9" type="ORF">FD22_GL000803</name>
</gene>
<accession>A0A0R1FC45</accession>
<organism evidence="9 10">
    <name type="scientific">Loigolactobacillus coryniformis subsp. coryniformis KCTC 3167 = DSM 20001</name>
    <dbReference type="NCBI Taxonomy" id="913848"/>
    <lineage>
        <taxon>Bacteria</taxon>
        <taxon>Bacillati</taxon>
        <taxon>Bacillota</taxon>
        <taxon>Bacilli</taxon>
        <taxon>Lactobacillales</taxon>
        <taxon>Lactobacillaceae</taxon>
        <taxon>Loigolactobacillus</taxon>
    </lineage>
</organism>